<dbReference type="GO" id="GO:0016226">
    <property type="term" value="P:iron-sulfur cluster assembly"/>
    <property type="evidence" value="ECO:0007669"/>
    <property type="project" value="TreeGrafter"/>
</dbReference>
<sequence length="94" mass="9854">MSVAETIRAKLTTALAPQALEVVDESHRHAGHAGARPEGETHFRVTIVAAAFEPMARLERHRCINTILATELAGPVHALALSALTPAEAAAGRG</sequence>
<name>A0A380TB20_9ZZZZ</name>
<dbReference type="EMBL" id="UIDG01000037">
    <property type="protein sequence ID" value="SUS04418.1"/>
    <property type="molecule type" value="Genomic_DNA"/>
</dbReference>
<dbReference type="PANTHER" id="PTHR46230:SF7">
    <property type="entry name" value="BOLA-LIKE PROTEIN 1"/>
    <property type="match status" value="1"/>
</dbReference>
<evidence type="ECO:0008006" key="2">
    <source>
        <dbReference type="Google" id="ProtNLM"/>
    </source>
</evidence>
<reference evidence="1" key="1">
    <citation type="submission" date="2018-07" db="EMBL/GenBank/DDBJ databases">
        <authorList>
            <person name="Quirk P.G."/>
            <person name="Krulwich T.A."/>
        </authorList>
    </citation>
    <scope>NUCLEOTIDE SEQUENCE</scope>
</reference>
<dbReference type="PANTHER" id="PTHR46230">
    <property type="match status" value="1"/>
</dbReference>
<dbReference type="AlphaFoldDB" id="A0A380TB20"/>
<protein>
    <recommendedName>
        <fullName evidence="2">BolA family transcriptional regulator</fullName>
    </recommendedName>
</protein>
<dbReference type="PIRSF" id="PIRSF003113">
    <property type="entry name" value="BolA"/>
    <property type="match status" value="1"/>
</dbReference>
<proteinExistence type="predicted"/>
<dbReference type="InterPro" id="IPR036065">
    <property type="entry name" value="BolA-like_sf"/>
</dbReference>
<gene>
    <name evidence="1" type="ORF">DF3PB_1310006</name>
</gene>
<dbReference type="Pfam" id="PF01722">
    <property type="entry name" value="BolA"/>
    <property type="match status" value="1"/>
</dbReference>
<evidence type="ECO:0000313" key="1">
    <source>
        <dbReference type="EMBL" id="SUS04418.1"/>
    </source>
</evidence>
<organism evidence="1">
    <name type="scientific">metagenome</name>
    <dbReference type="NCBI Taxonomy" id="256318"/>
    <lineage>
        <taxon>unclassified sequences</taxon>
        <taxon>metagenomes</taxon>
    </lineage>
</organism>
<accession>A0A380TB20</accession>
<dbReference type="InterPro" id="IPR002634">
    <property type="entry name" value="BolA"/>
</dbReference>
<dbReference type="Gene3D" id="3.30.300.90">
    <property type="entry name" value="BolA-like"/>
    <property type="match status" value="1"/>
</dbReference>
<dbReference type="SUPFAM" id="SSF82657">
    <property type="entry name" value="BolA-like"/>
    <property type="match status" value="1"/>
</dbReference>